<dbReference type="OrthoDB" id="9807907at2"/>
<dbReference type="InterPro" id="IPR036388">
    <property type="entry name" value="WH-like_DNA-bd_sf"/>
</dbReference>
<accession>K5CLJ0</accession>
<dbReference type="RefSeq" id="WP_007764080.1">
    <property type="nucleotide sequence ID" value="NZ_AKBZ01000007.1"/>
</dbReference>
<protein>
    <submittedName>
        <fullName evidence="1">Uncharacterized protein</fullName>
    </submittedName>
</protein>
<organism evidence="1 2">
    <name type="scientific">Bacteroides finegoldii CL09T03C10</name>
    <dbReference type="NCBI Taxonomy" id="997888"/>
    <lineage>
        <taxon>Bacteria</taxon>
        <taxon>Pseudomonadati</taxon>
        <taxon>Bacteroidota</taxon>
        <taxon>Bacteroidia</taxon>
        <taxon>Bacteroidales</taxon>
        <taxon>Bacteroidaceae</taxon>
        <taxon>Bacteroides</taxon>
    </lineage>
</organism>
<sequence length="343" mass="39133">MGRSWDELLEDRATLNDIDRKAIDYFLRKAIEAHRINPELKDEDTRTVLENLKLIDNNGVLTNAAILLFGKAPLRFFPGVEFRIGRFGIDESDLIFQDVVNGNIIQMADKVVTLLRSKYLISPIHYEGMQRLEPLEIPENALREMLYNSIVHKRYAGVHIQMWIFNNHIELWNEGKLPDELTIDALKGKHSSHPRNILLASVFYKAGFIETWGRGISKICNAFKAIGIEEPVFKQSEGGMLITFKRNYPTMTNEKSHSRANDPINDPIKLSSVDINVLHILSTNTKLTYNTLAEALSSSSATAKRSLQNLKAYGYITRQGSNKAGYWQLTEKGKIFIIKEQRL</sequence>
<dbReference type="Gene3D" id="3.30.565.60">
    <property type="match status" value="1"/>
</dbReference>
<dbReference type="PANTHER" id="PTHR30595:SF6">
    <property type="entry name" value="SCHLAFEN ALBA-2 DOMAIN-CONTAINING PROTEIN"/>
    <property type="match status" value="1"/>
</dbReference>
<evidence type="ECO:0000313" key="1">
    <source>
        <dbReference type="EMBL" id="EKJ90646.1"/>
    </source>
</evidence>
<dbReference type="InterPro" id="IPR036390">
    <property type="entry name" value="WH_DNA-bd_sf"/>
</dbReference>
<dbReference type="Pfam" id="PF13749">
    <property type="entry name" value="HATPase_c_4"/>
    <property type="match status" value="1"/>
</dbReference>
<proteinExistence type="predicted"/>
<gene>
    <name evidence="1" type="ORF">HMPREF1057_02681</name>
</gene>
<dbReference type="PANTHER" id="PTHR30595">
    <property type="entry name" value="GLPR-RELATED TRANSCRIPTIONAL REPRESSOR"/>
    <property type="match status" value="1"/>
</dbReference>
<dbReference type="Gene3D" id="1.10.10.10">
    <property type="entry name" value="Winged helix-like DNA-binding domain superfamily/Winged helix DNA-binding domain"/>
    <property type="match status" value="1"/>
</dbReference>
<dbReference type="HOGENOM" id="CLU_024970_3_0_10"/>
<dbReference type="SUPFAM" id="SSF46785">
    <property type="entry name" value="Winged helix' DNA-binding domain"/>
    <property type="match status" value="1"/>
</dbReference>
<dbReference type="EMBL" id="AGXW01000009">
    <property type="protein sequence ID" value="EKJ90646.1"/>
    <property type="molecule type" value="Genomic_DNA"/>
</dbReference>
<dbReference type="InterPro" id="IPR038475">
    <property type="entry name" value="RecG_C_sf"/>
</dbReference>
<evidence type="ECO:0000313" key="2">
    <source>
        <dbReference type="Proteomes" id="UP000007995"/>
    </source>
</evidence>
<reference evidence="1 2" key="1">
    <citation type="submission" date="2012-02" db="EMBL/GenBank/DDBJ databases">
        <title>The Genome Sequence of Bacteroides finegoldii CL09T03C10.</title>
        <authorList>
            <consortium name="The Broad Institute Genome Sequencing Platform"/>
            <person name="Earl A."/>
            <person name="Ward D."/>
            <person name="Feldgarden M."/>
            <person name="Gevers D."/>
            <person name="Zitomersky N.L."/>
            <person name="Coyne M.J."/>
            <person name="Comstock L.E."/>
            <person name="Young S.K."/>
            <person name="Zeng Q."/>
            <person name="Gargeya S."/>
            <person name="Fitzgerald M."/>
            <person name="Haas B."/>
            <person name="Abouelleil A."/>
            <person name="Alvarado L."/>
            <person name="Arachchi H.M."/>
            <person name="Berlin A."/>
            <person name="Chapman S.B."/>
            <person name="Gearin G."/>
            <person name="Goldberg J."/>
            <person name="Griggs A."/>
            <person name="Gujja S."/>
            <person name="Hansen M."/>
            <person name="Heiman D."/>
            <person name="Howarth C."/>
            <person name="Larimer J."/>
            <person name="Lui A."/>
            <person name="MacDonald P.J.P."/>
            <person name="McCowen C."/>
            <person name="Montmayeur A."/>
            <person name="Murphy C."/>
            <person name="Neiman D."/>
            <person name="Pearson M."/>
            <person name="Priest M."/>
            <person name="Roberts A."/>
            <person name="Saif S."/>
            <person name="Shea T."/>
            <person name="Sisk P."/>
            <person name="Stolte C."/>
            <person name="Sykes S."/>
            <person name="Wortman J."/>
            <person name="Nusbaum C."/>
            <person name="Birren B."/>
        </authorList>
    </citation>
    <scope>NUCLEOTIDE SEQUENCE [LARGE SCALE GENOMIC DNA]</scope>
    <source>
        <strain evidence="1 2">CL09T03C10</strain>
    </source>
</reference>
<comment type="caution">
    <text evidence="1">The sequence shown here is derived from an EMBL/GenBank/DDBJ whole genome shotgun (WGS) entry which is preliminary data.</text>
</comment>
<dbReference type="Proteomes" id="UP000007995">
    <property type="component" value="Unassembled WGS sequence"/>
</dbReference>
<dbReference type="AlphaFoldDB" id="K5CLJ0"/>
<name>K5CLJ0_9BACE</name>